<proteinExistence type="predicted"/>
<protein>
    <submittedName>
        <fullName evidence="1">Uncharacterized protein</fullName>
    </submittedName>
</protein>
<dbReference type="Proteomes" id="UP000688137">
    <property type="component" value="Unassembled WGS sequence"/>
</dbReference>
<dbReference type="OMA" id="IVINHEF"/>
<gene>
    <name evidence="1" type="ORF">PPRIM_AZ9-3.1.T0450250</name>
</gene>
<evidence type="ECO:0000313" key="2">
    <source>
        <dbReference type="Proteomes" id="UP000688137"/>
    </source>
</evidence>
<comment type="caution">
    <text evidence="1">The sequence shown here is derived from an EMBL/GenBank/DDBJ whole genome shotgun (WGS) entry which is preliminary data.</text>
</comment>
<name>A0A8S1LTJ3_PARPR</name>
<evidence type="ECO:0000313" key="1">
    <source>
        <dbReference type="EMBL" id="CAD8070449.1"/>
    </source>
</evidence>
<sequence>MDEQYSDLCELILDQKFEVRKQALMLVLQYAQTEEDRKNFLQTNLIFNLTKLLGDEDVMTSVLSVIIQFAIDEYYQEQFLKLHTLQRVMEIIKEKMLNFYKTKQSNEQLELTIQLGLLALQNITQNEEAKEALLQLQFNDINRCFYFKLFCNFFVDERSIQMFTNFKQVLLNVTSSSNVRSQLIKAEMKMMEFFCKLLETGELFAIQLIKNMVFEYEQQEALEQIIQLQFIDKVIDFMAHDIVINHEFFDLEEGELAFQLAVMKLKKQFNKTEFQIRVQESVKCLLIMTNIEPNLTKNTYNKARLDLIIRQLRKLQFVDKDQLDVIETVYIQAQ</sequence>
<organism evidence="1 2">
    <name type="scientific">Paramecium primaurelia</name>
    <dbReference type="NCBI Taxonomy" id="5886"/>
    <lineage>
        <taxon>Eukaryota</taxon>
        <taxon>Sar</taxon>
        <taxon>Alveolata</taxon>
        <taxon>Ciliophora</taxon>
        <taxon>Intramacronucleata</taxon>
        <taxon>Oligohymenophorea</taxon>
        <taxon>Peniculida</taxon>
        <taxon>Parameciidae</taxon>
        <taxon>Paramecium</taxon>
    </lineage>
</organism>
<dbReference type="AlphaFoldDB" id="A0A8S1LTJ3"/>
<dbReference type="EMBL" id="CAJJDM010000045">
    <property type="protein sequence ID" value="CAD8070449.1"/>
    <property type="molecule type" value="Genomic_DNA"/>
</dbReference>
<reference evidence="1" key="1">
    <citation type="submission" date="2021-01" db="EMBL/GenBank/DDBJ databases">
        <authorList>
            <consortium name="Genoscope - CEA"/>
            <person name="William W."/>
        </authorList>
    </citation>
    <scope>NUCLEOTIDE SEQUENCE</scope>
</reference>
<keyword evidence="2" id="KW-1185">Reference proteome</keyword>
<accession>A0A8S1LTJ3</accession>